<dbReference type="EMBL" id="MU155154">
    <property type="protein sequence ID" value="KAF9483378.1"/>
    <property type="molecule type" value="Genomic_DNA"/>
</dbReference>
<feature type="compositionally biased region" description="Basic and acidic residues" evidence="1">
    <location>
        <begin position="297"/>
        <end position="311"/>
    </location>
</feature>
<feature type="region of interest" description="Disordered" evidence="1">
    <location>
        <begin position="292"/>
        <end position="311"/>
    </location>
</feature>
<evidence type="ECO:0000313" key="3">
    <source>
        <dbReference type="Proteomes" id="UP000807469"/>
    </source>
</evidence>
<evidence type="ECO:0000256" key="1">
    <source>
        <dbReference type="SAM" id="MobiDB-lite"/>
    </source>
</evidence>
<evidence type="ECO:0000313" key="2">
    <source>
        <dbReference type="EMBL" id="KAF9483378.1"/>
    </source>
</evidence>
<accession>A0A9P5Z8G1</accession>
<sequence length="451" mass="49829">MWTIKRLSVPSICAYVRRVHAVLCEEKRSAALDRPTPHPHMSVCLSLELRKSSRASRAPLLISDKLRLVHTGVDGWIMGDLCAASAYVVLAGCVEYTGGHRAPSACGAVQIIDSIRGEVHMTTVSGVQYIYDSSRSDGGGWRPVPVYTEDAIAICTHAFGFRYNPPRLGVRHALWGKEIAVEAEAETHPKGRARTRPYSKGNAALANLALQVTLGPPHGYGLEKADLTPPAPERARLPRRVQARNAATSVRLRLEQRVVNSEFILYCVYTRANLNDVREEYPLRQIILQLNGTTPHDQPKRTHPPRELDSEVDRSCGGVAIRVLNLLYLSSRSPRDYGDRAHGRRGRVQWALGLSVRTSATWRALGARMPTAGLCLHDPLSIVEERRRYSPPEGGRWGWARVACLPTIIMPSTPLVDNPPPRSEAGFDKRGIAVDCKFPAGPSVLQIPLKR</sequence>
<gene>
    <name evidence="2" type="ORF">BDN70DRAFT_891785</name>
</gene>
<organism evidence="2 3">
    <name type="scientific">Pholiota conissans</name>
    <dbReference type="NCBI Taxonomy" id="109636"/>
    <lineage>
        <taxon>Eukaryota</taxon>
        <taxon>Fungi</taxon>
        <taxon>Dikarya</taxon>
        <taxon>Basidiomycota</taxon>
        <taxon>Agaricomycotina</taxon>
        <taxon>Agaricomycetes</taxon>
        <taxon>Agaricomycetidae</taxon>
        <taxon>Agaricales</taxon>
        <taxon>Agaricineae</taxon>
        <taxon>Strophariaceae</taxon>
        <taxon>Pholiota</taxon>
    </lineage>
</organism>
<dbReference type="AlphaFoldDB" id="A0A9P5Z8G1"/>
<keyword evidence="3" id="KW-1185">Reference proteome</keyword>
<name>A0A9P5Z8G1_9AGAR</name>
<comment type="caution">
    <text evidence="2">The sequence shown here is derived from an EMBL/GenBank/DDBJ whole genome shotgun (WGS) entry which is preliminary data.</text>
</comment>
<dbReference type="Proteomes" id="UP000807469">
    <property type="component" value="Unassembled WGS sequence"/>
</dbReference>
<proteinExistence type="predicted"/>
<reference evidence="2" key="1">
    <citation type="submission" date="2020-11" db="EMBL/GenBank/DDBJ databases">
        <authorList>
            <consortium name="DOE Joint Genome Institute"/>
            <person name="Ahrendt S."/>
            <person name="Riley R."/>
            <person name="Andreopoulos W."/>
            <person name="Labutti K."/>
            <person name="Pangilinan J."/>
            <person name="Ruiz-Duenas F.J."/>
            <person name="Barrasa J.M."/>
            <person name="Sanchez-Garcia M."/>
            <person name="Camarero S."/>
            <person name="Miyauchi S."/>
            <person name="Serrano A."/>
            <person name="Linde D."/>
            <person name="Babiker R."/>
            <person name="Drula E."/>
            <person name="Ayuso-Fernandez I."/>
            <person name="Pacheco R."/>
            <person name="Padilla G."/>
            <person name="Ferreira P."/>
            <person name="Barriuso J."/>
            <person name="Kellner H."/>
            <person name="Castanera R."/>
            <person name="Alfaro M."/>
            <person name="Ramirez L."/>
            <person name="Pisabarro A.G."/>
            <person name="Kuo A."/>
            <person name="Tritt A."/>
            <person name="Lipzen A."/>
            <person name="He G."/>
            <person name="Yan M."/>
            <person name="Ng V."/>
            <person name="Cullen D."/>
            <person name="Martin F."/>
            <person name="Rosso M.-N."/>
            <person name="Henrissat B."/>
            <person name="Hibbett D."/>
            <person name="Martinez A.T."/>
            <person name="Grigoriev I.V."/>
        </authorList>
    </citation>
    <scope>NUCLEOTIDE SEQUENCE</scope>
    <source>
        <strain evidence="2">CIRM-BRFM 674</strain>
    </source>
</reference>
<protein>
    <submittedName>
        <fullName evidence="2">Uncharacterized protein</fullName>
    </submittedName>
</protein>